<accession>A0ABN0DP75</accession>
<dbReference type="Proteomes" id="UP000003175">
    <property type="component" value="Unassembled WGS sequence"/>
</dbReference>
<sequence length="321" mass="36920">MHKSERLNDMMRYLAGKNHFNLRDLMEKYGISRSSALRDVRALEELGMPIFSRPGRGGSYGILPNRLLAPVVFTADEMYALYVAMHTLDAYQTTPFHLDIARLREKFEGCLAPVHIERLHRIAEILHLDAVWHPNESACLKDLLQFAMEEQPCTIAYRKGTLRTYTLQFFQISAAYGQWYGTAYNFETGRVQVFRCDRIVSVRPSAEEGRALPAFARSAEELYRSADAVSFAVRVTERGRDLFHKEHYPSMHLTEQDGQCCICGFYNPGEETFIADYFIRCGDAVLEMRPQALRDVIRVRLRALTAHYERVGADMPQSEIF</sequence>
<dbReference type="Pfam" id="PF13280">
    <property type="entry name" value="WYL"/>
    <property type="match status" value="1"/>
</dbReference>
<reference evidence="3 4" key="1">
    <citation type="submission" date="2011-08" db="EMBL/GenBank/DDBJ databases">
        <title>The Genome Sequence of Selenomonas noxia F0398.</title>
        <authorList>
            <consortium name="The Broad Institute Genome Sequencing Platform"/>
            <person name="Earl A."/>
            <person name="Ward D."/>
            <person name="Feldgarden M."/>
            <person name="Gevers D."/>
            <person name="Izard J."/>
            <person name="Ganesan A."/>
            <person name="Blanton J.M."/>
            <person name="Baranova O.V."/>
            <person name="Tanner A.C."/>
            <person name="Dewhirst F.E."/>
            <person name="Young S.K."/>
            <person name="Zeng Q."/>
            <person name="Gargeya S."/>
            <person name="Fitzgerald M."/>
            <person name="Haas B."/>
            <person name="Abouelleil A."/>
            <person name="Alvarado L."/>
            <person name="Arachchi H.M."/>
            <person name="Berlin A."/>
            <person name="Brown A."/>
            <person name="Chapman S.B."/>
            <person name="Chen Z."/>
            <person name="Dunbar C."/>
            <person name="Freedman E."/>
            <person name="Gearin G."/>
            <person name="Gellesch M."/>
            <person name="Goldberg J."/>
            <person name="Griggs A."/>
            <person name="Gujja S."/>
            <person name="Heiman D."/>
            <person name="Howarth C."/>
            <person name="Larson L."/>
            <person name="Lui A."/>
            <person name="MacDonald P.J.P."/>
            <person name="Montmayeur A."/>
            <person name="Murphy C."/>
            <person name="Neiman D."/>
            <person name="Pearson M."/>
            <person name="Priest M."/>
            <person name="Roberts A."/>
            <person name="Saif S."/>
            <person name="Shea T."/>
            <person name="Shenoy N."/>
            <person name="Sisk P."/>
            <person name="Stolte C."/>
            <person name="Sykes S."/>
            <person name="Wortman J."/>
            <person name="Nusbaum C."/>
            <person name="Birren B."/>
        </authorList>
    </citation>
    <scope>NUCLEOTIDE SEQUENCE [LARGE SCALE GENOMIC DNA]</scope>
    <source>
        <strain evidence="3 4">F0398</strain>
    </source>
</reference>
<dbReference type="RefSeq" id="WP_006696528.1">
    <property type="nucleotide sequence ID" value="NZ_JH376859.1"/>
</dbReference>
<gene>
    <name evidence="3" type="ORF">HMPREF9432_01265</name>
</gene>
<evidence type="ECO:0000313" key="4">
    <source>
        <dbReference type="Proteomes" id="UP000003175"/>
    </source>
</evidence>
<evidence type="ECO:0000313" key="3">
    <source>
        <dbReference type="EMBL" id="EHG24415.1"/>
    </source>
</evidence>
<evidence type="ECO:0000259" key="2">
    <source>
        <dbReference type="Pfam" id="PF13280"/>
    </source>
</evidence>
<dbReference type="SUPFAM" id="SSF46785">
    <property type="entry name" value="Winged helix' DNA-binding domain"/>
    <property type="match status" value="1"/>
</dbReference>
<feature type="domain" description="WYL" evidence="2">
    <location>
        <begin position="140"/>
        <end position="203"/>
    </location>
</feature>
<dbReference type="InterPro" id="IPR013196">
    <property type="entry name" value="HTH_11"/>
</dbReference>
<dbReference type="PANTHER" id="PTHR34580:SF9">
    <property type="entry name" value="SLL5097 PROTEIN"/>
    <property type="match status" value="1"/>
</dbReference>
<dbReference type="InterPro" id="IPR036388">
    <property type="entry name" value="WH-like_DNA-bd_sf"/>
</dbReference>
<protein>
    <recommendedName>
        <fullName evidence="5">HTH deoR-type domain-containing protein</fullName>
    </recommendedName>
</protein>
<dbReference type="InterPro" id="IPR051534">
    <property type="entry name" value="CBASS_pafABC_assoc_protein"/>
</dbReference>
<organism evidence="3 4">
    <name type="scientific">Selenomonas noxia F0398</name>
    <dbReference type="NCBI Taxonomy" id="702437"/>
    <lineage>
        <taxon>Bacteria</taxon>
        <taxon>Bacillati</taxon>
        <taxon>Bacillota</taxon>
        <taxon>Negativicutes</taxon>
        <taxon>Selenomonadales</taxon>
        <taxon>Selenomonadaceae</taxon>
        <taxon>Selenomonas</taxon>
    </lineage>
</organism>
<dbReference type="EMBL" id="ADGH01000012">
    <property type="protein sequence ID" value="EHG24415.1"/>
    <property type="molecule type" value="Genomic_DNA"/>
</dbReference>
<dbReference type="PANTHER" id="PTHR34580">
    <property type="match status" value="1"/>
</dbReference>
<proteinExistence type="predicted"/>
<dbReference type="Pfam" id="PF08279">
    <property type="entry name" value="HTH_11"/>
    <property type="match status" value="1"/>
</dbReference>
<keyword evidence="4" id="KW-1185">Reference proteome</keyword>
<evidence type="ECO:0008006" key="5">
    <source>
        <dbReference type="Google" id="ProtNLM"/>
    </source>
</evidence>
<dbReference type="PROSITE" id="PS52050">
    <property type="entry name" value="WYL"/>
    <property type="match status" value="1"/>
</dbReference>
<comment type="caution">
    <text evidence="3">The sequence shown here is derived from an EMBL/GenBank/DDBJ whole genome shotgun (WGS) entry which is preliminary data.</text>
</comment>
<name>A0ABN0DP75_9FIRM</name>
<dbReference type="InterPro" id="IPR026881">
    <property type="entry name" value="WYL_dom"/>
</dbReference>
<evidence type="ECO:0000259" key="1">
    <source>
        <dbReference type="Pfam" id="PF08279"/>
    </source>
</evidence>
<dbReference type="Gene3D" id="1.10.10.10">
    <property type="entry name" value="Winged helix-like DNA-binding domain superfamily/Winged helix DNA-binding domain"/>
    <property type="match status" value="1"/>
</dbReference>
<feature type="domain" description="Helix-turn-helix type 11" evidence="1">
    <location>
        <begin position="6"/>
        <end position="57"/>
    </location>
</feature>
<dbReference type="InterPro" id="IPR036390">
    <property type="entry name" value="WH_DNA-bd_sf"/>
</dbReference>